<dbReference type="Pfam" id="PF00777">
    <property type="entry name" value="Glyco_transf_29"/>
    <property type="match status" value="1"/>
</dbReference>
<gene>
    <name evidence="16" type="primary">LOC118431152</name>
    <name evidence="14" type="ORF">BRAFLDRAFT_72054</name>
</gene>
<proteinExistence type="inferred from homology"/>
<keyword evidence="8" id="KW-0333">Golgi apparatus</keyword>
<dbReference type="FunFam" id="3.90.1480.20:FF:000020">
    <property type="entry name" value="Uncharacterized protein"/>
    <property type="match status" value="1"/>
</dbReference>
<evidence type="ECO:0000256" key="12">
    <source>
        <dbReference type="ARBA" id="ARBA00034249"/>
    </source>
</evidence>
<dbReference type="RefSeq" id="XP_035698163.1">
    <property type="nucleotide sequence ID" value="XM_035842270.1"/>
</dbReference>
<name>C3XPG3_BRAFL</name>
<dbReference type="GO" id="GO:0032580">
    <property type="term" value="C:Golgi cisterna membrane"/>
    <property type="evidence" value="ECO:0007669"/>
    <property type="project" value="UniProtKB-SubCell"/>
</dbReference>
<evidence type="ECO:0000313" key="16">
    <source>
        <dbReference type="RefSeq" id="XP_035698163.1"/>
    </source>
</evidence>
<evidence type="ECO:0000256" key="13">
    <source>
        <dbReference type="ARBA" id="ARBA00034329"/>
    </source>
</evidence>
<evidence type="ECO:0000313" key="14">
    <source>
        <dbReference type="EMBL" id="EEN69834.1"/>
    </source>
</evidence>
<dbReference type="OrthoDB" id="10264956at2759"/>
<dbReference type="GeneID" id="118431152"/>
<sequence length="378" mass="43338">MTRRKLLLIGAGMCVCIVLYGILGNTLTTMHMQCKIINDVQHQLKSLFNDQQGVNQSQRRDNAILEEISEKALPNYTGIRPSDENTVSTSPEEMPCASVLREELLCDLKKSVPFFTITRRHAYKDARNGIFPEESLEKLLHFNSCAVVSSSHALMLHEYGQEIDNHDIVLRFNCAPTDKFEHYVGSRTDIRMINTLIPHLHCQDEFWNENSTMFKDGILVVGNMDGINFGPRGSLDIKQHIRPSFSNLIKYRKKFPERVKTFIQRPRFGQAIMAELARFCETTGMCNKTRLRPSSGMLGIVMMLHLCDWVRVYELVPSNKDDTELMYYFDETTKWTSQHVHSYNQERVYVKTLSLTPAEDIKNAGVVLLKGFSQTQCG</sequence>
<dbReference type="GO" id="GO:0097503">
    <property type="term" value="P:sialylation"/>
    <property type="evidence" value="ECO:0000318"/>
    <property type="project" value="GO_Central"/>
</dbReference>
<dbReference type="EMBL" id="GG666451">
    <property type="protein sequence ID" value="EEN69834.1"/>
    <property type="molecule type" value="Genomic_DNA"/>
</dbReference>
<dbReference type="Gene3D" id="3.90.1480.20">
    <property type="entry name" value="Glycosyl transferase family 29"/>
    <property type="match status" value="1"/>
</dbReference>
<dbReference type="KEGG" id="bfo:118431152"/>
<evidence type="ECO:0000313" key="15">
    <source>
        <dbReference type="Proteomes" id="UP000001554"/>
    </source>
</evidence>
<evidence type="ECO:0000256" key="5">
    <source>
        <dbReference type="ARBA" id="ARBA00022692"/>
    </source>
</evidence>
<accession>C3XPG3</accession>
<keyword evidence="11" id="KW-0325">Glycoprotein</keyword>
<evidence type="ECO:0000256" key="3">
    <source>
        <dbReference type="ARBA" id="ARBA00022676"/>
    </source>
</evidence>
<comment type="similarity">
    <text evidence="2">Belongs to the glycosyltransferase 29 family.</text>
</comment>
<dbReference type="AlphaFoldDB" id="C3XPG3"/>
<keyword evidence="15" id="KW-1185">Reference proteome</keyword>
<keyword evidence="5" id="KW-0812">Transmembrane</keyword>
<evidence type="ECO:0000256" key="4">
    <source>
        <dbReference type="ARBA" id="ARBA00022679"/>
    </source>
</evidence>
<evidence type="ECO:0000256" key="7">
    <source>
        <dbReference type="ARBA" id="ARBA00022989"/>
    </source>
</evidence>
<dbReference type="InParanoid" id="C3XPG3"/>
<dbReference type="InterPro" id="IPR001675">
    <property type="entry name" value="Glyco_trans_29"/>
</dbReference>
<dbReference type="PANTHER" id="PTHR46059:SF1">
    <property type="entry name" value="BETA-GALACTOSIDE ALPHA-2,6-SIALYLTRANSFERASE"/>
    <property type="match status" value="1"/>
</dbReference>
<reference evidence="14" key="1">
    <citation type="journal article" date="2008" name="Nature">
        <title>The amphioxus genome and the evolution of the chordate karyotype.</title>
        <authorList>
            <consortium name="US DOE Joint Genome Institute (JGI-PGF)"/>
            <person name="Putnam N.H."/>
            <person name="Butts T."/>
            <person name="Ferrier D.E.K."/>
            <person name="Furlong R.F."/>
            <person name="Hellsten U."/>
            <person name="Kawashima T."/>
            <person name="Robinson-Rechavi M."/>
            <person name="Shoguchi E."/>
            <person name="Terry A."/>
            <person name="Yu J.-K."/>
            <person name="Benito-Gutierrez E.L."/>
            <person name="Dubchak I."/>
            <person name="Garcia-Fernandez J."/>
            <person name="Gibson-Brown J.J."/>
            <person name="Grigoriev I.V."/>
            <person name="Horton A.C."/>
            <person name="de Jong P.J."/>
            <person name="Jurka J."/>
            <person name="Kapitonov V.V."/>
            <person name="Kohara Y."/>
            <person name="Kuroki Y."/>
            <person name="Lindquist E."/>
            <person name="Lucas S."/>
            <person name="Osoegawa K."/>
            <person name="Pennacchio L.A."/>
            <person name="Salamov A.A."/>
            <person name="Satou Y."/>
            <person name="Sauka-Spengler T."/>
            <person name="Schmutz J."/>
            <person name="Shin-I T."/>
            <person name="Toyoda A."/>
            <person name="Bronner-Fraser M."/>
            <person name="Fujiyama A."/>
            <person name="Holland L.Z."/>
            <person name="Holland P.W.H."/>
            <person name="Satoh N."/>
            <person name="Rokhsar D.S."/>
        </authorList>
    </citation>
    <scope>NUCLEOTIDE SEQUENCE [LARGE SCALE GENOMIC DNA]</scope>
    <source>
        <strain evidence="14">S238N-H82</strain>
        <tissue evidence="14">Testes</tissue>
    </source>
</reference>
<keyword evidence="4" id="KW-0808">Transferase</keyword>
<evidence type="ECO:0000256" key="10">
    <source>
        <dbReference type="ARBA" id="ARBA00023157"/>
    </source>
</evidence>
<dbReference type="GO" id="GO:0003835">
    <property type="term" value="F:beta-galactoside alpha-2,6-sialyltransferase activity"/>
    <property type="evidence" value="ECO:0000318"/>
    <property type="project" value="GO_Central"/>
</dbReference>
<comment type="catalytic activity">
    <reaction evidence="12">
        <text>a beta-D-galactoside + CMP-N-acetyl-beta-neuraminate = an N-acetyl-alpha-neuraminyl-(2-&gt;6)-beta-D-galactosyl derivative + CMP + H(+)</text>
        <dbReference type="Rhea" id="RHEA:52104"/>
        <dbReference type="ChEBI" id="CHEBI:15378"/>
        <dbReference type="ChEBI" id="CHEBI:28034"/>
        <dbReference type="ChEBI" id="CHEBI:57812"/>
        <dbReference type="ChEBI" id="CHEBI:60377"/>
        <dbReference type="ChEBI" id="CHEBI:136398"/>
        <dbReference type="EC" id="2.4.3.1"/>
    </reaction>
</comment>
<evidence type="ECO:0000256" key="1">
    <source>
        <dbReference type="ARBA" id="ARBA00004447"/>
    </source>
</evidence>
<keyword evidence="6" id="KW-0735">Signal-anchor</keyword>
<dbReference type="Proteomes" id="UP000001554">
    <property type="component" value="Chromosome 14"/>
</dbReference>
<evidence type="ECO:0000256" key="2">
    <source>
        <dbReference type="ARBA" id="ARBA00006003"/>
    </source>
</evidence>
<dbReference type="OMA" id="TDIRMIN"/>
<keyword evidence="9" id="KW-0472">Membrane</keyword>
<dbReference type="PANTHER" id="PTHR46059">
    <property type="entry name" value="BETA-GALACTOSIDE ALPHA-2,6-SIALYLTRANSFERASE"/>
    <property type="match status" value="1"/>
</dbReference>
<keyword evidence="7" id="KW-1133">Transmembrane helix</keyword>
<keyword evidence="3" id="KW-0328">Glycosyltransferase</keyword>
<evidence type="ECO:0000256" key="9">
    <source>
        <dbReference type="ARBA" id="ARBA00023136"/>
    </source>
</evidence>
<keyword evidence="10" id="KW-1015">Disulfide bond</keyword>
<dbReference type="eggNOG" id="KOG2692">
    <property type="taxonomic scope" value="Eukaryota"/>
</dbReference>
<protein>
    <recommendedName>
        <fullName evidence="13">beta-galactoside alpha-(2,6)-sialyltransferase</fullName>
        <ecNumber evidence="13">2.4.3.1</ecNumber>
    </recommendedName>
</protein>
<evidence type="ECO:0000256" key="6">
    <source>
        <dbReference type="ARBA" id="ARBA00022968"/>
    </source>
</evidence>
<comment type="subcellular location">
    <subcellularLocation>
        <location evidence="1">Golgi apparatus</location>
        <location evidence="1">Golgi stack membrane</location>
        <topology evidence="1">Single-pass type II membrane protein</topology>
    </subcellularLocation>
</comment>
<reference evidence="15" key="2">
    <citation type="journal article" date="2020" name="Nat. Ecol. Evol.">
        <title>Deeply conserved synteny resolves early events in vertebrate evolution.</title>
        <authorList>
            <person name="Simakov O."/>
            <person name="Marletaz F."/>
            <person name="Yue J.X."/>
            <person name="O'Connell B."/>
            <person name="Jenkins J."/>
            <person name="Brandt A."/>
            <person name="Calef R."/>
            <person name="Tung C.H."/>
            <person name="Huang T.K."/>
            <person name="Schmutz J."/>
            <person name="Satoh N."/>
            <person name="Yu J.K."/>
            <person name="Putnam N.H."/>
            <person name="Green R.E."/>
            <person name="Rokhsar D.S."/>
        </authorList>
    </citation>
    <scope>NUCLEOTIDE SEQUENCE [LARGE SCALE GENOMIC DNA]</scope>
    <source>
        <strain evidence="15">S238N-H82</strain>
    </source>
</reference>
<evidence type="ECO:0000256" key="11">
    <source>
        <dbReference type="ARBA" id="ARBA00023180"/>
    </source>
</evidence>
<dbReference type="InterPro" id="IPR038578">
    <property type="entry name" value="GT29-like_sf"/>
</dbReference>
<evidence type="ECO:0000256" key="8">
    <source>
        <dbReference type="ARBA" id="ARBA00023034"/>
    </source>
</evidence>
<reference evidence="16" key="3">
    <citation type="submission" date="2025-04" db="UniProtKB">
        <authorList>
            <consortium name="RefSeq"/>
        </authorList>
    </citation>
    <scope>IDENTIFICATION</scope>
    <source>
        <strain evidence="16">S238N-H82</strain>
        <tissue evidence="16">Testes</tissue>
    </source>
</reference>
<dbReference type="GO" id="GO:0005794">
    <property type="term" value="C:Golgi apparatus"/>
    <property type="evidence" value="ECO:0000318"/>
    <property type="project" value="GO_Central"/>
</dbReference>
<dbReference type="STRING" id="7739.C3XPG3"/>
<organism evidence="14">
    <name type="scientific">Branchiostoma floridae</name>
    <name type="common">Florida lancelet</name>
    <name type="synonym">Amphioxus</name>
    <dbReference type="NCBI Taxonomy" id="7739"/>
    <lineage>
        <taxon>Eukaryota</taxon>
        <taxon>Metazoa</taxon>
        <taxon>Chordata</taxon>
        <taxon>Cephalochordata</taxon>
        <taxon>Leptocardii</taxon>
        <taxon>Amphioxiformes</taxon>
        <taxon>Branchiostomatidae</taxon>
        <taxon>Branchiostoma</taxon>
    </lineage>
</organism>
<dbReference type="EC" id="2.4.3.1" evidence="13"/>